<name>A0A9W2WT03_PHYMC</name>
<evidence type="ECO:0000313" key="2">
    <source>
        <dbReference type="Proteomes" id="UP000248484"/>
    </source>
</evidence>
<dbReference type="Proteomes" id="UP000248484">
    <property type="component" value="Chromosome 7"/>
</dbReference>
<keyword evidence="2" id="KW-1185">Reference proteome</keyword>
<dbReference type="GeneID" id="114486617"/>
<evidence type="ECO:0000313" key="3">
    <source>
        <dbReference type="RefSeq" id="XP_054942188.1"/>
    </source>
</evidence>
<sequence>MKYSQHYSLGLPENRKGYGADRIVMNISLRTSVPHSEHFTECLHYAQAVTKQDAAPAAWELIKSRRSHMQITLKQSPSVVSLHLCFSMYLKAVKSETGVSVWSHWAEDFHLQTSNRILMAASEAGRKGAEKKTLEEERYTGTQRRPREDGSRDWSYAVASRGMPADTRG</sequence>
<reference evidence="3" key="1">
    <citation type="submission" date="2025-08" db="UniProtKB">
        <authorList>
            <consortium name="RefSeq"/>
        </authorList>
    </citation>
    <scope>IDENTIFICATION</scope>
    <source>
        <tissue evidence="3">Muscle</tissue>
    </source>
</reference>
<organism evidence="2 3">
    <name type="scientific">Physeter macrocephalus</name>
    <name type="common">Sperm whale</name>
    <name type="synonym">Physeter catodon</name>
    <dbReference type="NCBI Taxonomy" id="9755"/>
    <lineage>
        <taxon>Eukaryota</taxon>
        <taxon>Metazoa</taxon>
        <taxon>Chordata</taxon>
        <taxon>Craniata</taxon>
        <taxon>Vertebrata</taxon>
        <taxon>Euteleostomi</taxon>
        <taxon>Mammalia</taxon>
        <taxon>Eutheria</taxon>
        <taxon>Laurasiatheria</taxon>
        <taxon>Artiodactyla</taxon>
        <taxon>Whippomorpha</taxon>
        <taxon>Cetacea</taxon>
        <taxon>Odontoceti</taxon>
        <taxon>Physeteridae</taxon>
        <taxon>Physeter</taxon>
    </lineage>
</organism>
<feature type="compositionally biased region" description="Basic and acidic residues" evidence="1">
    <location>
        <begin position="124"/>
        <end position="152"/>
    </location>
</feature>
<dbReference type="RefSeq" id="XP_054942188.1">
    <property type="nucleotide sequence ID" value="XM_055086213.1"/>
</dbReference>
<protein>
    <submittedName>
        <fullName evidence="3">Uncharacterized protein isoform X2</fullName>
    </submittedName>
</protein>
<evidence type="ECO:0000256" key="1">
    <source>
        <dbReference type="SAM" id="MobiDB-lite"/>
    </source>
</evidence>
<accession>A0A9W2WT03</accession>
<dbReference type="AlphaFoldDB" id="A0A9W2WT03"/>
<gene>
    <name evidence="3" type="primary">LOC114486617</name>
</gene>
<feature type="region of interest" description="Disordered" evidence="1">
    <location>
        <begin position="123"/>
        <end position="169"/>
    </location>
</feature>
<proteinExistence type="predicted"/>